<dbReference type="Pfam" id="PF00892">
    <property type="entry name" value="EamA"/>
    <property type="match status" value="2"/>
</dbReference>
<feature type="transmembrane region" description="Helical" evidence="1">
    <location>
        <begin position="94"/>
        <end position="113"/>
    </location>
</feature>
<feature type="domain" description="EamA" evidence="2">
    <location>
        <begin position="5"/>
        <end position="135"/>
    </location>
</feature>
<evidence type="ECO:0000313" key="3">
    <source>
        <dbReference type="EMBL" id="HGF33201.1"/>
    </source>
</evidence>
<dbReference type="SUPFAM" id="SSF103481">
    <property type="entry name" value="Multidrug resistance efflux transporter EmrE"/>
    <property type="match status" value="2"/>
</dbReference>
<feature type="transmembrane region" description="Helical" evidence="1">
    <location>
        <begin position="245"/>
        <end position="265"/>
    </location>
</feature>
<sequence length="294" mass="31207">MASWLWLPLALAAALFAALADLSLKRFFGDLSPYTMALAHWSFPLPFLVLPGLFLHWPEMDQTFWLAVGAALPLELLAAFLYMQVLRICHLSLCIPLLAFTPVFLILTGWLVLGEALNPAGLAGLGFVAGGSYLLGLGLGGGRPAWWKPLAALMREPGARLMFGVAGIYSLTSVLGKLAILHSAPAFFGVFYPLAVGGCLAAVYPVSRIRQGQALRSRLAVGLFLGAVVAGEIICQVFGMTLAPAAYIIGVKRLSILFSVMLGGWVLRERPVLPRLAAAGLLVTGVALIALRGA</sequence>
<reference evidence="3" key="1">
    <citation type="journal article" date="2020" name="mSystems">
        <title>Genome- and Community-Level Interaction Insights into Carbon Utilization and Element Cycling Functions of Hydrothermarchaeota in Hydrothermal Sediment.</title>
        <authorList>
            <person name="Zhou Z."/>
            <person name="Liu Y."/>
            <person name="Xu W."/>
            <person name="Pan J."/>
            <person name="Luo Z.H."/>
            <person name="Li M."/>
        </authorList>
    </citation>
    <scope>NUCLEOTIDE SEQUENCE [LARGE SCALE GENOMIC DNA]</scope>
    <source>
        <strain evidence="3">SpSt-897</strain>
    </source>
</reference>
<feature type="transmembrane region" description="Helical" evidence="1">
    <location>
        <begin position="186"/>
        <end position="207"/>
    </location>
</feature>
<feature type="transmembrane region" description="Helical" evidence="1">
    <location>
        <begin position="119"/>
        <end position="140"/>
    </location>
</feature>
<dbReference type="InterPro" id="IPR000620">
    <property type="entry name" value="EamA_dom"/>
</dbReference>
<dbReference type="InterPro" id="IPR037185">
    <property type="entry name" value="EmrE-like"/>
</dbReference>
<feature type="domain" description="EamA" evidence="2">
    <location>
        <begin position="158"/>
        <end position="290"/>
    </location>
</feature>
<dbReference type="EMBL" id="DTMF01000056">
    <property type="protein sequence ID" value="HGF33201.1"/>
    <property type="molecule type" value="Genomic_DNA"/>
</dbReference>
<keyword evidence="1" id="KW-0812">Transmembrane</keyword>
<feature type="transmembrane region" description="Helical" evidence="1">
    <location>
        <begin position="219"/>
        <end position="239"/>
    </location>
</feature>
<feature type="transmembrane region" description="Helical" evidence="1">
    <location>
        <begin position="36"/>
        <end position="57"/>
    </location>
</feature>
<evidence type="ECO:0000256" key="1">
    <source>
        <dbReference type="SAM" id="Phobius"/>
    </source>
</evidence>
<protein>
    <submittedName>
        <fullName evidence="3">EamA family transporter</fullName>
    </submittedName>
</protein>
<dbReference type="AlphaFoldDB" id="A0A7C3UY52"/>
<feature type="transmembrane region" description="Helical" evidence="1">
    <location>
        <begin position="6"/>
        <end position="24"/>
    </location>
</feature>
<accession>A0A7C3UY52</accession>
<comment type="caution">
    <text evidence="3">The sequence shown here is derived from an EMBL/GenBank/DDBJ whole genome shotgun (WGS) entry which is preliminary data.</text>
</comment>
<dbReference type="Gene3D" id="1.10.3730.20">
    <property type="match status" value="1"/>
</dbReference>
<organism evidence="3">
    <name type="scientific">Desulfobacca acetoxidans</name>
    <dbReference type="NCBI Taxonomy" id="60893"/>
    <lineage>
        <taxon>Bacteria</taxon>
        <taxon>Pseudomonadati</taxon>
        <taxon>Thermodesulfobacteriota</taxon>
        <taxon>Desulfobaccia</taxon>
        <taxon>Desulfobaccales</taxon>
        <taxon>Desulfobaccaceae</taxon>
        <taxon>Desulfobacca</taxon>
    </lineage>
</organism>
<proteinExistence type="predicted"/>
<feature type="transmembrane region" description="Helical" evidence="1">
    <location>
        <begin position="63"/>
        <end position="82"/>
    </location>
</feature>
<dbReference type="GO" id="GO:0016020">
    <property type="term" value="C:membrane"/>
    <property type="evidence" value="ECO:0007669"/>
    <property type="project" value="InterPro"/>
</dbReference>
<name>A0A7C3UY52_9BACT</name>
<keyword evidence="1" id="KW-0472">Membrane</keyword>
<evidence type="ECO:0000259" key="2">
    <source>
        <dbReference type="Pfam" id="PF00892"/>
    </source>
</evidence>
<feature type="transmembrane region" description="Helical" evidence="1">
    <location>
        <begin position="272"/>
        <end position="291"/>
    </location>
</feature>
<keyword evidence="1" id="KW-1133">Transmembrane helix</keyword>
<gene>
    <name evidence="3" type="ORF">ENW96_02285</name>
</gene>